<dbReference type="Pfam" id="PF25000">
    <property type="entry name" value="DUF7779"/>
    <property type="match status" value="1"/>
</dbReference>
<evidence type="ECO:0000313" key="3">
    <source>
        <dbReference type="EMBL" id="KAJ7359925.1"/>
    </source>
</evidence>
<dbReference type="Proteomes" id="UP001218218">
    <property type="component" value="Unassembled WGS sequence"/>
</dbReference>
<feature type="region of interest" description="Disordered" evidence="1">
    <location>
        <begin position="25"/>
        <end position="45"/>
    </location>
</feature>
<gene>
    <name evidence="3" type="ORF">DFH08DRAFT_769927</name>
</gene>
<proteinExistence type="predicted"/>
<dbReference type="PANTHER" id="PTHR46082:SF6">
    <property type="entry name" value="AAA+ ATPASE DOMAIN-CONTAINING PROTEIN-RELATED"/>
    <property type="match status" value="1"/>
</dbReference>
<evidence type="ECO:0000259" key="2">
    <source>
        <dbReference type="Pfam" id="PF25000"/>
    </source>
</evidence>
<dbReference type="InterPro" id="IPR053137">
    <property type="entry name" value="NLR-like"/>
</dbReference>
<dbReference type="Pfam" id="PF13424">
    <property type="entry name" value="TPR_12"/>
    <property type="match status" value="3"/>
</dbReference>
<dbReference type="Gene3D" id="1.25.40.10">
    <property type="entry name" value="Tetratricopeptide repeat domain"/>
    <property type="match status" value="2"/>
</dbReference>
<feature type="region of interest" description="Disordered" evidence="1">
    <location>
        <begin position="830"/>
        <end position="852"/>
    </location>
</feature>
<evidence type="ECO:0000313" key="4">
    <source>
        <dbReference type="Proteomes" id="UP001218218"/>
    </source>
</evidence>
<sequence>MAMQSMLRRLLRRDKDSQTFNTYIHGGQGGPGGEGHIHGTGGDGGPGQGPTVNYDIRAQQIIMNNQFTGSAVAHSTSQIVDHHPLIVNNCPPPSRIFQGRQDILERMQKYFKLDLGTQHIYVLYGLGGAGKTQIGLKFIEESSHFVDRFLIDSSTPKTIDVGLKGIATTKKIGDSPQDALKWLASNHDEWLLFFDNADDPKINLNKFFPKCNHGNIVVTSRNPGLQVYGASSQVTDMQEADAVGLLLRSAALGFSETNQLMAAEIVKVLCYLPLAIIQAGAFISESGALDTYLELYKENRTILLSDEPAQTHDDYAWTVYTTWQMSFNKLSPVAAKFLQLCSFLHWDGIFEEIFSRAAAVISNPTEEFQEPIELLSQFLNTTGKWDSLRFIKIMNEIKAYSLINFDPERKCFSIHPLVHSWCQTLATHQKSYHSCITALLAMSYEGTVREDEELASLRLLSHVNSSMLMESRFAAQFGAMYSWAGQYREAEKIYLCLVDERRNLLGEDHLETLRALQGLAATYVGLNQLKKAEELQLVLLEKLRKLLGDDHKYTLFAMENLAMTHRALGQYNKAQNLQILVLENCRRLLGNDHLDTIYAMHMLGETYRSLGQFQKAEVFQVSVLEKRRIFLGDNHPDTLNAMHCLAMTYGDLDRHEEAIRLNVEVVEKRRKVLGDDHLDTLLGMHNLGLTYHHLGQSAKAEELQVVVLEKQRKLLGDDHPDTLSAMYNLAVTYGDLDRHEEARRLNVEVVKKRRELLGDDNSDTLDAMHNLGWTYHCLGQSAKAEELQIVVLERRRELLGDCHKSTLLVAGDLAETFRCQDKVPEAEELGKLIEVNQDKSAGSDNEVPEQPE</sequence>
<evidence type="ECO:0000256" key="1">
    <source>
        <dbReference type="SAM" id="MobiDB-lite"/>
    </source>
</evidence>
<dbReference type="PANTHER" id="PTHR46082">
    <property type="entry name" value="ATP/GTP-BINDING PROTEIN-RELATED"/>
    <property type="match status" value="1"/>
</dbReference>
<dbReference type="SUPFAM" id="SSF52540">
    <property type="entry name" value="P-loop containing nucleoside triphosphate hydrolases"/>
    <property type="match status" value="1"/>
</dbReference>
<feature type="compositionally biased region" description="Gly residues" evidence="1">
    <location>
        <begin position="26"/>
        <end position="45"/>
    </location>
</feature>
<dbReference type="InterPro" id="IPR056681">
    <property type="entry name" value="DUF7779"/>
</dbReference>
<comment type="caution">
    <text evidence="3">The sequence shown here is derived from an EMBL/GenBank/DDBJ whole genome shotgun (WGS) entry which is preliminary data.</text>
</comment>
<accession>A0AAD7F1T3</accession>
<dbReference type="InterPro" id="IPR027417">
    <property type="entry name" value="P-loop_NTPase"/>
</dbReference>
<keyword evidence="4" id="KW-1185">Reference proteome</keyword>
<protein>
    <recommendedName>
        <fullName evidence="2">DUF7779 domain-containing protein</fullName>
    </recommendedName>
</protein>
<dbReference type="AlphaFoldDB" id="A0AAD7F1T3"/>
<dbReference type="SUPFAM" id="SSF48452">
    <property type="entry name" value="TPR-like"/>
    <property type="match status" value="3"/>
</dbReference>
<reference evidence="3" key="1">
    <citation type="submission" date="2023-03" db="EMBL/GenBank/DDBJ databases">
        <title>Massive genome expansion in bonnet fungi (Mycena s.s.) driven by repeated elements and novel gene families across ecological guilds.</title>
        <authorList>
            <consortium name="Lawrence Berkeley National Laboratory"/>
            <person name="Harder C.B."/>
            <person name="Miyauchi S."/>
            <person name="Viragh M."/>
            <person name="Kuo A."/>
            <person name="Thoen E."/>
            <person name="Andreopoulos B."/>
            <person name="Lu D."/>
            <person name="Skrede I."/>
            <person name="Drula E."/>
            <person name="Henrissat B."/>
            <person name="Morin E."/>
            <person name="Kohler A."/>
            <person name="Barry K."/>
            <person name="LaButti K."/>
            <person name="Morin E."/>
            <person name="Salamov A."/>
            <person name="Lipzen A."/>
            <person name="Mereny Z."/>
            <person name="Hegedus B."/>
            <person name="Baldrian P."/>
            <person name="Stursova M."/>
            <person name="Weitz H."/>
            <person name="Taylor A."/>
            <person name="Grigoriev I.V."/>
            <person name="Nagy L.G."/>
            <person name="Martin F."/>
            <person name="Kauserud H."/>
        </authorList>
    </citation>
    <scope>NUCLEOTIDE SEQUENCE</scope>
    <source>
        <strain evidence="3">CBHHK002</strain>
    </source>
</reference>
<dbReference type="InterPro" id="IPR011990">
    <property type="entry name" value="TPR-like_helical_dom_sf"/>
</dbReference>
<name>A0AAD7F1T3_9AGAR</name>
<feature type="domain" description="DUF7779" evidence="2">
    <location>
        <begin position="326"/>
        <end position="423"/>
    </location>
</feature>
<dbReference type="EMBL" id="JARIHO010000006">
    <property type="protein sequence ID" value="KAJ7359925.1"/>
    <property type="molecule type" value="Genomic_DNA"/>
</dbReference>
<dbReference type="Gene3D" id="3.40.50.300">
    <property type="entry name" value="P-loop containing nucleotide triphosphate hydrolases"/>
    <property type="match status" value="1"/>
</dbReference>
<organism evidence="3 4">
    <name type="scientific">Mycena albidolilacea</name>
    <dbReference type="NCBI Taxonomy" id="1033008"/>
    <lineage>
        <taxon>Eukaryota</taxon>
        <taxon>Fungi</taxon>
        <taxon>Dikarya</taxon>
        <taxon>Basidiomycota</taxon>
        <taxon>Agaricomycotina</taxon>
        <taxon>Agaricomycetes</taxon>
        <taxon>Agaricomycetidae</taxon>
        <taxon>Agaricales</taxon>
        <taxon>Marasmiineae</taxon>
        <taxon>Mycenaceae</taxon>
        <taxon>Mycena</taxon>
    </lineage>
</organism>
<dbReference type="Pfam" id="PF13374">
    <property type="entry name" value="TPR_10"/>
    <property type="match status" value="2"/>
</dbReference>